<organism evidence="3 4">
    <name type="scientific">Pacificimonas pallii</name>
    <dbReference type="NCBI Taxonomy" id="2827236"/>
    <lineage>
        <taxon>Bacteria</taxon>
        <taxon>Pseudomonadati</taxon>
        <taxon>Pseudomonadota</taxon>
        <taxon>Alphaproteobacteria</taxon>
        <taxon>Sphingomonadales</taxon>
        <taxon>Sphingosinicellaceae</taxon>
        <taxon>Pacificimonas</taxon>
    </lineage>
</organism>
<dbReference type="Pfam" id="PF07755">
    <property type="entry name" value="DUF1611"/>
    <property type="match status" value="1"/>
</dbReference>
<feature type="domain" description="D-glutamate N-acetyltransferase-like C-terminal" evidence="1">
    <location>
        <begin position="153"/>
        <end position="349"/>
    </location>
</feature>
<dbReference type="RefSeq" id="WP_218443596.1">
    <property type="nucleotide sequence ID" value="NZ_JAGSPA010000001.1"/>
</dbReference>
<dbReference type="InterPro" id="IPR035086">
    <property type="entry name" value="DgcN-like_C"/>
</dbReference>
<comment type="caution">
    <text evidence="3">The sequence shown here is derived from an EMBL/GenBank/DDBJ whole genome shotgun (WGS) entry which is preliminary data.</text>
</comment>
<evidence type="ECO:0000313" key="4">
    <source>
        <dbReference type="Proteomes" id="UP000722336"/>
    </source>
</evidence>
<keyword evidence="4" id="KW-1185">Reference proteome</keyword>
<name>A0ABS6SBK3_9SPHN</name>
<reference evidence="3 4" key="1">
    <citation type="submission" date="2021-04" db="EMBL/GenBank/DDBJ databases">
        <authorList>
            <person name="Pira H."/>
            <person name="Risdian C."/>
            <person name="Wink J."/>
        </authorList>
    </citation>
    <scope>NUCLEOTIDE SEQUENCE [LARGE SCALE GENOMIC DNA]</scope>
    <source>
        <strain evidence="3 4">WHA3</strain>
    </source>
</reference>
<dbReference type="Proteomes" id="UP000722336">
    <property type="component" value="Unassembled WGS sequence"/>
</dbReference>
<evidence type="ECO:0000259" key="2">
    <source>
        <dbReference type="Pfam" id="PF17396"/>
    </source>
</evidence>
<dbReference type="InterPro" id="IPR035402">
    <property type="entry name" value="DgcN-like_N"/>
</dbReference>
<dbReference type="Pfam" id="PF17396">
    <property type="entry name" value="DUF1611_N"/>
    <property type="match status" value="1"/>
</dbReference>
<dbReference type="PANTHER" id="PTHR40690">
    <property type="entry name" value="GLL3100 PROTEIN"/>
    <property type="match status" value="1"/>
</dbReference>
<accession>A0ABS6SBK3</accession>
<feature type="domain" description="D-glutamate N-acetyltransferase-like N-terminal" evidence="2">
    <location>
        <begin position="63"/>
        <end position="147"/>
    </location>
</feature>
<protein>
    <submittedName>
        <fullName evidence="3">DUF1611 domain-containing protein</fullName>
    </submittedName>
</protein>
<dbReference type="EMBL" id="JAGSPA010000001">
    <property type="protein sequence ID" value="MBV7255311.1"/>
    <property type="molecule type" value="Genomic_DNA"/>
</dbReference>
<dbReference type="PIRSF" id="PIRSF026760">
    <property type="entry name" value="UCP026760"/>
    <property type="match status" value="1"/>
</dbReference>
<sequence>MAHANSQVLDVEGSTNGFVRTLPELRTPFLIFLGDVQSNVLAKTGMGVHHWRPERCLGQLRLDGCKADLGLPDMTVAKAVEAGAGSLLLGAAPDGGRIYDHWLPVLREALKHGLDIVSGFHTKLADNPELVALARENRTKLIDVRVPPDAIPVATGRRRSGKRLLTVGTDCAVGKKYTALALEKGLQQREIDAQFRATGQTGILIAGRGIPMDSVVSDFLSGAAEQLTPDRAPDHWDIIEGQGSLYHPAYAAVSLGLLHGSQPDVIVLCHDVARATIDDYPDFPIPDLGACVSRYLSLARLTNPDVRCAGISLNTSSLDECEKREAVRQVSLATGLPCCDPVAHGVDILIDSILLDR</sequence>
<dbReference type="PANTHER" id="PTHR40690:SF1">
    <property type="entry name" value="DUF1611 DOMAIN-CONTAINING PROTEIN"/>
    <property type="match status" value="1"/>
</dbReference>
<proteinExistence type="predicted"/>
<evidence type="ECO:0000313" key="3">
    <source>
        <dbReference type="EMBL" id="MBV7255311.1"/>
    </source>
</evidence>
<gene>
    <name evidence="3" type="ORF">KCG44_00785</name>
</gene>
<evidence type="ECO:0000259" key="1">
    <source>
        <dbReference type="Pfam" id="PF07755"/>
    </source>
</evidence>
<dbReference type="InterPro" id="IPR011669">
    <property type="entry name" value="DgcN-like"/>
</dbReference>